<dbReference type="AlphaFoldDB" id="A0A9P1CCC6"/>
<keyword evidence="2" id="KW-0812">Transmembrane</keyword>
<evidence type="ECO:0000313" key="4">
    <source>
        <dbReference type="EMBL" id="CAL1142385.1"/>
    </source>
</evidence>
<evidence type="ECO:0000256" key="1">
    <source>
        <dbReference type="SAM" id="MobiDB-lite"/>
    </source>
</evidence>
<gene>
    <name evidence="3" type="ORF">C1SCF055_LOCUS16113</name>
</gene>
<name>A0A9P1CCC6_9DINO</name>
<feature type="transmembrane region" description="Helical" evidence="2">
    <location>
        <begin position="258"/>
        <end position="279"/>
    </location>
</feature>
<feature type="non-terminal residue" evidence="3">
    <location>
        <position position="377"/>
    </location>
</feature>
<keyword evidence="2" id="KW-1133">Transmembrane helix</keyword>
<feature type="region of interest" description="Disordered" evidence="1">
    <location>
        <begin position="352"/>
        <end position="377"/>
    </location>
</feature>
<keyword evidence="5" id="KW-1185">Reference proteome</keyword>
<evidence type="ECO:0000313" key="3">
    <source>
        <dbReference type="EMBL" id="CAI3989010.1"/>
    </source>
</evidence>
<proteinExistence type="predicted"/>
<dbReference type="SUPFAM" id="SSF103473">
    <property type="entry name" value="MFS general substrate transporter"/>
    <property type="match status" value="1"/>
</dbReference>
<dbReference type="InterPro" id="IPR036259">
    <property type="entry name" value="MFS_trans_sf"/>
</dbReference>
<feature type="transmembrane region" description="Helical" evidence="2">
    <location>
        <begin position="50"/>
        <end position="67"/>
    </location>
</feature>
<accession>A0A9P1CCC6</accession>
<dbReference type="EMBL" id="CAMXCT020001324">
    <property type="protein sequence ID" value="CAL1142385.1"/>
    <property type="molecule type" value="Genomic_DNA"/>
</dbReference>
<sequence length="377" mass="41082">TSSPKHKSSATDVAEGRKAFGRRSCSQLSGTSALRMKALETQKSFTRPKFWVLAFGWFLAFCAGMVNTVSFRIWGVYVSHMTGTSTAIGLRLEGFHHDKHEDDILIQALFLVLSFVLGSFTCGLLIDKNQVHFGGKSLYGVALLGNALLLGIAVLVSKPTLSGCLSAGACGLQNAMCTSHFGAVVRTTHVTGTLTDIGSTLGRLAMMHLRRGCRRSRMNILDKAEVGVDLKKLLVLLPMWIAFVLGSTLGAYCEHELGQYALLIPASFTLSLGLVYTLLRSLLKETIKRFEQERLNEKIKEVQLAIVRTGSRLAGQSSENLQEIDEEMGEMLEVLSEVDGCVSNLCDTPRAHSEMGMEQSTADEKAVEPPVSPHESL</sequence>
<organism evidence="3">
    <name type="scientific">Cladocopium goreaui</name>
    <dbReference type="NCBI Taxonomy" id="2562237"/>
    <lineage>
        <taxon>Eukaryota</taxon>
        <taxon>Sar</taxon>
        <taxon>Alveolata</taxon>
        <taxon>Dinophyceae</taxon>
        <taxon>Suessiales</taxon>
        <taxon>Symbiodiniaceae</taxon>
        <taxon>Cladocopium</taxon>
    </lineage>
</organism>
<keyword evidence="2" id="KW-0472">Membrane</keyword>
<dbReference type="Pfam" id="PF06912">
    <property type="entry name" value="DUF1275"/>
    <property type="match status" value="1"/>
</dbReference>
<dbReference type="Proteomes" id="UP001152797">
    <property type="component" value="Unassembled WGS sequence"/>
</dbReference>
<dbReference type="Gene3D" id="1.20.1250.20">
    <property type="entry name" value="MFS general substrate transporter like domains"/>
    <property type="match status" value="1"/>
</dbReference>
<feature type="transmembrane region" description="Helical" evidence="2">
    <location>
        <begin position="138"/>
        <end position="156"/>
    </location>
</feature>
<reference evidence="4" key="2">
    <citation type="submission" date="2024-04" db="EMBL/GenBank/DDBJ databases">
        <authorList>
            <person name="Chen Y."/>
            <person name="Shah S."/>
            <person name="Dougan E. K."/>
            <person name="Thang M."/>
            <person name="Chan C."/>
        </authorList>
    </citation>
    <scope>NUCLEOTIDE SEQUENCE [LARGE SCALE GENOMIC DNA]</scope>
</reference>
<dbReference type="OrthoDB" id="5591616at2759"/>
<feature type="transmembrane region" description="Helical" evidence="2">
    <location>
        <begin position="233"/>
        <end position="252"/>
    </location>
</feature>
<dbReference type="PANTHER" id="PTHR37314:SF4">
    <property type="entry name" value="UPF0700 TRANSMEMBRANE PROTEIN YOAK"/>
    <property type="match status" value="1"/>
</dbReference>
<dbReference type="PANTHER" id="PTHR37314">
    <property type="entry name" value="SLR0142 PROTEIN"/>
    <property type="match status" value="1"/>
</dbReference>
<feature type="transmembrane region" description="Helical" evidence="2">
    <location>
        <begin position="104"/>
        <end position="126"/>
    </location>
</feature>
<protein>
    <submittedName>
        <fullName evidence="3">Uncharacterized protein</fullName>
    </submittedName>
</protein>
<reference evidence="3" key="1">
    <citation type="submission" date="2022-10" db="EMBL/GenBank/DDBJ databases">
        <authorList>
            <person name="Chen Y."/>
            <person name="Dougan E. K."/>
            <person name="Chan C."/>
            <person name="Rhodes N."/>
            <person name="Thang M."/>
        </authorList>
    </citation>
    <scope>NUCLEOTIDE SEQUENCE</scope>
</reference>
<comment type="caution">
    <text evidence="3">The sequence shown here is derived from an EMBL/GenBank/DDBJ whole genome shotgun (WGS) entry which is preliminary data.</text>
</comment>
<dbReference type="InterPro" id="IPR010699">
    <property type="entry name" value="DUF1275"/>
</dbReference>
<evidence type="ECO:0000256" key="2">
    <source>
        <dbReference type="SAM" id="Phobius"/>
    </source>
</evidence>
<dbReference type="EMBL" id="CAMXCT010001324">
    <property type="protein sequence ID" value="CAI3989010.1"/>
    <property type="molecule type" value="Genomic_DNA"/>
</dbReference>
<evidence type="ECO:0000313" key="5">
    <source>
        <dbReference type="Proteomes" id="UP001152797"/>
    </source>
</evidence>
<dbReference type="EMBL" id="CAMXCT030001324">
    <property type="protein sequence ID" value="CAL4776322.1"/>
    <property type="molecule type" value="Genomic_DNA"/>
</dbReference>